<dbReference type="InterPro" id="IPR002885">
    <property type="entry name" value="PPR_rpt"/>
</dbReference>
<evidence type="ECO:0008006" key="6">
    <source>
        <dbReference type="Google" id="ProtNLM"/>
    </source>
</evidence>
<protein>
    <recommendedName>
        <fullName evidence="6">Pentacotripeptide-repeat region of PRORP domain-containing protein</fullName>
    </recommendedName>
</protein>
<dbReference type="AlphaFoldDB" id="A0A5P1FF95"/>
<keyword evidence="1" id="KW-0677">Repeat</keyword>
<keyword evidence="5" id="KW-1185">Reference proteome</keyword>
<dbReference type="PANTHER" id="PTHR46862">
    <property type="entry name" value="OS07G0661900 PROTEIN"/>
    <property type="match status" value="1"/>
</dbReference>
<dbReference type="NCBIfam" id="TIGR00756">
    <property type="entry name" value="PPR"/>
    <property type="match status" value="2"/>
</dbReference>
<keyword evidence="3" id="KW-0175">Coiled coil</keyword>
<dbReference type="Gene3D" id="1.25.40.10">
    <property type="entry name" value="Tetratricopeptide repeat domain"/>
    <property type="match status" value="1"/>
</dbReference>
<evidence type="ECO:0000313" key="4">
    <source>
        <dbReference type="EMBL" id="ONK77045.1"/>
    </source>
</evidence>
<feature type="repeat" description="PPR" evidence="2">
    <location>
        <begin position="87"/>
        <end position="121"/>
    </location>
</feature>
<accession>A0A5P1FF95</accession>
<evidence type="ECO:0000256" key="2">
    <source>
        <dbReference type="PROSITE-ProRule" id="PRU00708"/>
    </source>
</evidence>
<evidence type="ECO:0000256" key="3">
    <source>
        <dbReference type="SAM" id="Coils"/>
    </source>
</evidence>
<dbReference type="PROSITE" id="PS51375">
    <property type="entry name" value="PPR"/>
    <property type="match status" value="2"/>
</dbReference>
<dbReference type="Gramene" id="ONK77045">
    <property type="protein sequence ID" value="ONK77045"/>
    <property type="gene ID" value="A4U43_C02F2530"/>
</dbReference>
<dbReference type="PANTHER" id="PTHR46862:SF3">
    <property type="entry name" value="OS07G0661900 PROTEIN"/>
    <property type="match status" value="1"/>
</dbReference>
<sequence length="230" mass="25608">MWSNEKAGKSGLAEMKRTGVEPNAGGFLENGCLQSGVRRLIGELKAPENISRGTSGCPSSAKQRGGVEVGAWSFPTGGGERGSELKDISVFRSMLDLFSRSRRHKNVIEVFDEMRRAGFFPDSEMIAIILNAYGKLQEFDRAEALYREMKDDGCVFDDRVHFQMLSLLGARRDFEGLEALIEELKDDRNIDKKELRLVAANVYERANKLDEAARIVGEIGKRSSDVLALE</sequence>
<proteinExistence type="predicted"/>
<reference evidence="5" key="1">
    <citation type="journal article" date="2017" name="Nat. Commun.">
        <title>The asparagus genome sheds light on the origin and evolution of a young Y chromosome.</title>
        <authorList>
            <person name="Harkess A."/>
            <person name="Zhou J."/>
            <person name="Xu C."/>
            <person name="Bowers J.E."/>
            <person name="Van der Hulst R."/>
            <person name="Ayyampalayam S."/>
            <person name="Mercati F."/>
            <person name="Riccardi P."/>
            <person name="McKain M.R."/>
            <person name="Kakrana A."/>
            <person name="Tang H."/>
            <person name="Ray J."/>
            <person name="Groenendijk J."/>
            <person name="Arikit S."/>
            <person name="Mathioni S.M."/>
            <person name="Nakano M."/>
            <person name="Shan H."/>
            <person name="Telgmann-Rauber A."/>
            <person name="Kanno A."/>
            <person name="Yue Z."/>
            <person name="Chen H."/>
            <person name="Li W."/>
            <person name="Chen Y."/>
            <person name="Xu X."/>
            <person name="Zhang Y."/>
            <person name="Luo S."/>
            <person name="Chen H."/>
            <person name="Gao J."/>
            <person name="Mao Z."/>
            <person name="Pires J.C."/>
            <person name="Luo M."/>
            <person name="Kudrna D."/>
            <person name="Wing R.A."/>
            <person name="Meyers B.C."/>
            <person name="Yi K."/>
            <person name="Kong H."/>
            <person name="Lavrijsen P."/>
            <person name="Sunseri F."/>
            <person name="Falavigna A."/>
            <person name="Ye Y."/>
            <person name="Leebens-Mack J.H."/>
            <person name="Chen G."/>
        </authorList>
    </citation>
    <scope>NUCLEOTIDE SEQUENCE [LARGE SCALE GENOMIC DNA]</scope>
    <source>
        <strain evidence="5">cv. DH0086</strain>
    </source>
</reference>
<feature type="repeat" description="PPR" evidence="2">
    <location>
        <begin position="122"/>
        <end position="156"/>
    </location>
</feature>
<dbReference type="EMBL" id="CM007382">
    <property type="protein sequence ID" value="ONK77045.1"/>
    <property type="molecule type" value="Genomic_DNA"/>
</dbReference>
<name>A0A5P1FF95_ASPOF</name>
<evidence type="ECO:0000256" key="1">
    <source>
        <dbReference type="ARBA" id="ARBA00022737"/>
    </source>
</evidence>
<dbReference type="InterPro" id="IPR011990">
    <property type="entry name" value="TPR-like_helical_dom_sf"/>
</dbReference>
<evidence type="ECO:0000313" key="5">
    <source>
        <dbReference type="Proteomes" id="UP000243459"/>
    </source>
</evidence>
<dbReference type="Proteomes" id="UP000243459">
    <property type="component" value="Chromosome 2"/>
</dbReference>
<organism evidence="4 5">
    <name type="scientific">Asparagus officinalis</name>
    <name type="common">Garden asparagus</name>
    <dbReference type="NCBI Taxonomy" id="4686"/>
    <lineage>
        <taxon>Eukaryota</taxon>
        <taxon>Viridiplantae</taxon>
        <taxon>Streptophyta</taxon>
        <taxon>Embryophyta</taxon>
        <taxon>Tracheophyta</taxon>
        <taxon>Spermatophyta</taxon>
        <taxon>Magnoliopsida</taxon>
        <taxon>Liliopsida</taxon>
        <taxon>Asparagales</taxon>
        <taxon>Asparagaceae</taxon>
        <taxon>Asparagoideae</taxon>
        <taxon>Asparagus</taxon>
    </lineage>
</organism>
<dbReference type="Pfam" id="PF01535">
    <property type="entry name" value="PPR"/>
    <property type="match status" value="2"/>
</dbReference>
<gene>
    <name evidence="4" type="ORF">A4U43_C02F2530</name>
</gene>
<feature type="coiled-coil region" evidence="3">
    <location>
        <begin position="167"/>
        <end position="194"/>
    </location>
</feature>